<evidence type="ECO:0000313" key="2">
    <source>
        <dbReference type="EMBL" id="GAA5163918.1"/>
    </source>
</evidence>
<accession>A0ABP9QLL1</accession>
<sequence length="110" mass="11962">MAAVTPISASDLASWLQDASRPAPLLLDVREPHEFAYCAIAGAQSMPMGTVPGQVDTLDAEREIVCICHHGMRSMQVAMFLASRGFDKLYNLSGGVHAWAQQVEPQMPTY</sequence>
<feature type="domain" description="Rhodanese" evidence="1">
    <location>
        <begin position="20"/>
        <end position="108"/>
    </location>
</feature>
<evidence type="ECO:0000313" key="3">
    <source>
        <dbReference type="Proteomes" id="UP001500547"/>
    </source>
</evidence>
<dbReference type="InterPro" id="IPR052204">
    <property type="entry name" value="PpiC/parvulin_rotamase"/>
</dbReference>
<dbReference type="PANTHER" id="PTHR43629">
    <property type="entry name" value="PEPTIDYL-PROLYL CIS-TRANS ISOMERASE"/>
    <property type="match status" value="1"/>
</dbReference>
<comment type="caution">
    <text evidence="2">The sequence shown here is derived from an EMBL/GenBank/DDBJ whole genome shotgun (WGS) entry which is preliminary data.</text>
</comment>
<dbReference type="RefSeq" id="WP_345532463.1">
    <property type="nucleotide sequence ID" value="NZ_BAABLD010000008.1"/>
</dbReference>
<keyword evidence="3" id="KW-1185">Reference proteome</keyword>
<dbReference type="Proteomes" id="UP001500547">
    <property type="component" value="Unassembled WGS sequence"/>
</dbReference>
<protein>
    <submittedName>
        <fullName evidence="2">Rhodanese-like domain-containing protein</fullName>
    </submittedName>
</protein>
<evidence type="ECO:0000259" key="1">
    <source>
        <dbReference type="PROSITE" id="PS50206"/>
    </source>
</evidence>
<dbReference type="SMART" id="SM00450">
    <property type="entry name" value="RHOD"/>
    <property type="match status" value="1"/>
</dbReference>
<dbReference type="PROSITE" id="PS50206">
    <property type="entry name" value="RHODANESE_3"/>
    <property type="match status" value="1"/>
</dbReference>
<dbReference type="Gene3D" id="3.40.250.10">
    <property type="entry name" value="Rhodanese-like domain"/>
    <property type="match status" value="1"/>
</dbReference>
<dbReference type="Pfam" id="PF00581">
    <property type="entry name" value="Rhodanese"/>
    <property type="match status" value="1"/>
</dbReference>
<dbReference type="SUPFAM" id="SSF52821">
    <property type="entry name" value="Rhodanese/Cell cycle control phosphatase"/>
    <property type="match status" value="1"/>
</dbReference>
<reference evidence="3" key="1">
    <citation type="journal article" date="2019" name="Int. J. Syst. Evol. Microbiol.">
        <title>The Global Catalogue of Microorganisms (GCM) 10K type strain sequencing project: providing services to taxonomists for standard genome sequencing and annotation.</title>
        <authorList>
            <consortium name="The Broad Institute Genomics Platform"/>
            <consortium name="The Broad Institute Genome Sequencing Center for Infectious Disease"/>
            <person name="Wu L."/>
            <person name="Ma J."/>
        </authorList>
    </citation>
    <scope>NUCLEOTIDE SEQUENCE [LARGE SCALE GENOMIC DNA]</scope>
    <source>
        <strain evidence="3">JCM 18715</strain>
    </source>
</reference>
<proteinExistence type="predicted"/>
<name>A0ABP9QLL1_9RHOO</name>
<organism evidence="2 3">
    <name type="scientific">Viridibacterium curvum</name>
    <dbReference type="NCBI Taxonomy" id="1101404"/>
    <lineage>
        <taxon>Bacteria</taxon>
        <taxon>Pseudomonadati</taxon>
        <taxon>Pseudomonadota</taxon>
        <taxon>Betaproteobacteria</taxon>
        <taxon>Rhodocyclales</taxon>
        <taxon>Rhodocyclaceae</taxon>
        <taxon>Viridibacterium</taxon>
    </lineage>
</organism>
<gene>
    <name evidence="2" type="ORF">GCM10025770_16890</name>
</gene>
<dbReference type="PANTHER" id="PTHR43629:SF2">
    <property type="entry name" value="RHODANESE-LIKE_PPIC DOMAIN-CONTAINING PROTEIN 12, CHLOROPLASTIC"/>
    <property type="match status" value="1"/>
</dbReference>
<dbReference type="InterPro" id="IPR001763">
    <property type="entry name" value="Rhodanese-like_dom"/>
</dbReference>
<dbReference type="InterPro" id="IPR036873">
    <property type="entry name" value="Rhodanese-like_dom_sf"/>
</dbReference>
<dbReference type="EMBL" id="BAABLD010000008">
    <property type="protein sequence ID" value="GAA5163918.1"/>
    <property type="molecule type" value="Genomic_DNA"/>
</dbReference>